<reference evidence="9 10" key="1">
    <citation type="submission" date="2017-07" db="EMBL/GenBank/DDBJ databases">
        <authorList>
            <person name="Talla V."/>
            <person name="Backstrom N."/>
        </authorList>
    </citation>
    <scope>NUCLEOTIDE SEQUENCE [LARGE SCALE GENOMIC DNA]</scope>
</reference>
<keyword evidence="3" id="KW-0805">Transcription regulation</keyword>
<comment type="subcellular location">
    <subcellularLocation>
        <location evidence="1">Nucleus</location>
    </subcellularLocation>
</comment>
<dbReference type="GO" id="GO:0006357">
    <property type="term" value="P:regulation of transcription by RNA polymerase II"/>
    <property type="evidence" value="ECO:0007669"/>
    <property type="project" value="InterPro"/>
</dbReference>
<feature type="region of interest" description="Disordered" evidence="7">
    <location>
        <begin position="35"/>
        <end position="69"/>
    </location>
</feature>
<keyword evidence="6" id="KW-0539">Nucleus</keyword>
<evidence type="ECO:0000259" key="8">
    <source>
        <dbReference type="Pfam" id="PF10491"/>
    </source>
</evidence>
<dbReference type="InterPro" id="IPR039142">
    <property type="entry name" value="NRF1/Ewg"/>
</dbReference>
<organism evidence="9 10">
    <name type="scientific">Leptidea sinapis</name>
    <dbReference type="NCBI Taxonomy" id="189913"/>
    <lineage>
        <taxon>Eukaryota</taxon>
        <taxon>Metazoa</taxon>
        <taxon>Ecdysozoa</taxon>
        <taxon>Arthropoda</taxon>
        <taxon>Hexapoda</taxon>
        <taxon>Insecta</taxon>
        <taxon>Pterygota</taxon>
        <taxon>Neoptera</taxon>
        <taxon>Endopterygota</taxon>
        <taxon>Lepidoptera</taxon>
        <taxon>Glossata</taxon>
        <taxon>Ditrysia</taxon>
        <taxon>Papilionoidea</taxon>
        <taxon>Pieridae</taxon>
        <taxon>Dismorphiinae</taxon>
        <taxon>Leptidea</taxon>
    </lineage>
</organism>
<dbReference type="GO" id="GO:0003677">
    <property type="term" value="F:DNA binding"/>
    <property type="evidence" value="ECO:0007669"/>
    <property type="project" value="UniProtKB-KW"/>
</dbReference>
<comment type="similarity">
    <text evidence="2">Belongs to the NRF1/Ewg family.</text>
</comment>
<dbReference type="PANTHER" id="PTHR20338">
    <property type="entry name" value="NUCLEAR RESPIRATORY FACTOR 1"/>
    <property type="match status" value="1"/>
</dbReference>
<dbReference type="AlphaFoldDB" id="A0A5E4R440"/>
<dbReference type="EMBL" id="FZQP02006849">
    <property type="protein sequence ID" value="VVD04272.1"/>
    <property type="molecule type" value="Genomic_DNA"/>
</dbReference>
<evidence type="ECO:0000313" key="9">
    <source>
        <dbReference type="EMBL" id="VVD04272.1"/>
    </source>
</evidence>
<dbReference type="InterPro" id="IPR019525">
    <property type="entry name" value="Nrf1_NLS/DNA-bd_dimer"/>
</dbReference>
<evidence type="ECO:0000256" key="5">
    <source>
        <dbReference type="ARBA" id="ARBA00023163"/>
    </source>
</evidence>
<evidence type="ECO:0000256" key="4">
    <source>
        <dbReference type="ARBA" id="ARBA00023125"/>
    </source>
</evidence>
<evidence type="ECO:0000313" key="10">
    <source>
        <dbReference type="Proteomes" id="UP000324832"/>
    </source>
</evidence>
<dbReference type="Proteomes" id="UP000324832">
    <property type="component" value="Unassembled WGS sequence"/>
</dbReference>
<accession>A0A5E4R440</accession>
<keyword evidence="4" id="KW-0238">DNA-binding</keyword>
<evidence type="ECO:0000256" key="3">
    <source>
        <dbReference type="ARBA" id="ARBA00023015"/>
    </source>
</evidence>
<gene>
    <name evidence="9" type="ORF">LSINAPIS_LOCUS14063</name>
</gene>
<feature type="compositionally biased region" description="Basic and acidic residues" evidence="7">
    <location>
        <begin position="35"/>
        <end position="48"/>
    </location>
</feature>
<evidence type="ECO:0000256" key="7">
    <source>
        <dbReference type="SAM" id="MobiDB-lite"/>
    </source>
</evidence>
<evidence type="ECO:0000256" key="1">
    <source>
        <dbReference type="ARBA" id="ARBA00004123"/>
    </source>
</evidence>
<feature type="domain" description="Nuclear respiratory factor 1 NLS/DNA-binding dimerisation" evidence="8">
    <location>
        <begin position="5"/>
        <end position="41"/>
    </location>
</feature>
<dbReference type="GO" id="GO:0003700">
    <property type="term" value="F:DNA-binding transcription factor activity"/>
    <property type="evidence" value="ECO:0007669"/>
    <property type="project" value="InterPro"/>
</dbReference>
<dbReference type="Pfam" id="PF10491">
    <property type="entry name" value="Nrf1_DNA-bind"/>
    <property type="match status" value="1"/>
</dbReference>
<keyword evidence="5" id="KW-0804">Transcription</keyword>
<sequence>MYGIRGKPGWGRESTRPPWWPKDLPWANVRMDARSEDEKQKYHGREDLLPAFTEDDDDKHHQRPSSPNVSTSYKLCYTRHIISSSDTTILTLSVVTHIV</sequence>
<name>A0A5E4R440_9NEOP</name>
<protein>
    <recommendedName>
        <fullName evidence="8">Nuclear respiratory factor 1 NLS/DNA-binding dimerisation domain-containing protein</fullName>
    </recommendedName>
</protein>
<dbReference type="GO" id="GO:0005634">
    <property type="term" value="C:nucleus"/>
    <property type="evidence" value="ECO:0007669"/>
    <property type="project" value="UniProtKB-SubCell"/>
</dbReference>
<proteinExistence type="inferred from homology"/>
<evidence type="ECO:0000256" key="6">
    <source>
        <dbReference type="ARBA" id="ARBA00023242"/>
    </source>
</evidence>
<evidence type="ECO:0000256" key="2">
    <source>
        <dbReference type="ARBA" id="ARBA00005713"/>
    </source>
</evidence>
<keyword evidence="10" id="KW-1185">Reference proteome</keyword>